<dbReference type="EC" id="4.2.1.33" evidence="8"/>
<dbReference type="PANTHER" id="PTHR43822:SF2">
    <property type="entry name" value="HOMOACONITASE, MITOCHONDRIAL"/>
    <property type="match status" value="1"/>
</dbReference>
<feature type="domain" description="Aconitase A/isopropylmalate dehydratase small subunit swivel" evidence="7">
    <location>
        <begin position="442"/>
        <end position="537"/>
    </location>
</feature>
<dbReference type="InterPro" id="IPR011827">
    <property type="entry name" value="LeuD_type2/HacB/DmdB"/>
</dbReference>
<dbReference type="InterPro" id="IPR015931">
    <property type="entry name" value="Acnase/IPM_dHydase_lsu_aba_1/3"/>
</dbReference>
<dbReference type="AlphaFoldDB" id="A0A3B0TMK0"/>
<keyword evidence="2" id="KW-0479">Metal-binding</keyword>
<dbReference type="InterPro" id="IPR000573">
    <property type="entry name" value="AconitaseA/IPMdHydase_ssu_swvl"/>
</dbReference>
<dbReference type="NCBIfam" id="NF001614">
    <property type="entry name" value="PRK00402.1"/>
    <property type="match status" value="1"/>
</dbReference>
<dbReference type="InterPro" id="IPR015928">
    <property type="entry name" value="Aconitase/3IPM_dehydase_swvl"/>
</dbReference>
<dbReference type="InterPro" id="IPR018136">
    <property type="entry name" value="Aconitase_4Fe-4S_BS"/>
</dbReference>
<dbReference type="InterPro" id="IPR036008">
    <property type="entry name" value="Aconitase_4Fe-4S_dom"/>
</dbReference>
<evidence type="ECO:0000256" key="2">
    <source>
        <dbReference type="ARBA" id="ARBA00022723"/>
    </source>
</evidence>
<sequence length="592" mass="63047">MAGQTFAEKILGAHTGSIVFRKPDIVLSHDNTSSIEKVFSKMGGESVADPGQLLIVLDHNAPPTNSNLANNYQRIRDFVKEQGIGHFHDVGEGICHQLMAKYARPGMLIVGSDSHTCTAGAFNTFAAGIDRTETAGLWKKGDCWFRVPESIKITLHGKMNKGAYAKDLALYIIGTIGASGADYKSIEYHGDGVASLSIADRMVLANLASEMGAKNAVFPADDVLSSYFKGDTGNPAWADGDAVYSQEIEIELGEIAPMVACPHQVENVKSVTEVSGVKVAQALIGTCTNGRIEDLRVAASILKGKRIPEGFQLLVTPASREIYLQAIGEGLVEVFLNAGANLLSPSCGPCLGTGQGIPADGVNVISTANRNFLGRMGNKNASIYLASPATVAWSAIAGEVTNPDAEETGLKVAEKPEGKGKAEVNPEENRYANGVWGYCGVDNLNTDQMFAGNLTYEINSSEPEKIKPHLFKGFDTKFAGQVTKGDILFCGENFGCGSSREHPAVGLAYAGVRAVIVKSVSRIFFRSAINQGLPVIVLPEAVDAYKPGNKVTVDFEKGEIVIAGKVFNFSPLPNKLMEVLNSGGLVKWMLVN</sequence>
<dbReference type="GO" id="GO:0046872">
    <property type="term" value="F:metal ion binding"/>
    <property type="evidence" value="ECO:0007669"/>
    <property type="project" value="UniProtKB-KW"/>
</dbReference>
<keyword evidence="5 8" id="KW-0456">Lyase</keyword>
<keyword evidence="4" id="KW-0411">Iron-sulfur</keyword>
<dbReference type="PRINTS" id="PR00415">
    <property type="entry name" value="ACONITASE"/>
</dbReference>
<name>A0A3B0TMK0_9ZZZZ</name>
<organism evidence="8">
    <name type="scientific">hydrothermal vent metagenome</name>
    <dbReference type="NCBI Taxonomy" id="652676"/>
    <lineage>
        <taxon>unclassified sequences</taxon>
        <taxon>metagenomes</taxon>
        <taxon>ecological metagenomes</taxon>
    </lineage>
</organism>
<dbReference type="InterPro" id="IPR033941">
    <property type="entry name" value="IPMI_cat"/>
</dbReference>
<dbReference type="Gene3D" id="3.20.19.10">
    <property type="entry name" value="Aconitase, domain 4"/>
    <property type="match status" value="1"/>
</dbReference>
<gene>
    <name evidence="8" type="ORF">MNBD_BACTEROID01-30</name>
</gene>
<dbReference type="InterPro" id="IPR001030">
    <property type="entry name" value="Acoase/IPM_deHydtase_lsu_aba"/>
</dbReference>
<evidence type="ECO:0000313" key="8">
    <source>
        <dbReference type="EMBL" id="VAW13439.1"/>
    </source>
</evidence>
<dbReference type="NCBIfam" id="TIGR02087">
    <property type="entry name" value="LEUD_arch"/>
    <property type="match status" value="1"/>
</dbReference>
<dbReference type="CDD" id="cd01583">
    <property type="entry name" value="IPMI"/>
    <property type="match status" value="1"/>
</dbReference>
<dbReference type="NCBIfam" id="TIGR02086">
    <property type="entry name" value="IPMI_arch"/>
    <property type="match status" value="1"/>
</dbReference>
<dbReference type="InterPro" id="IPR050067">
    <property type="entry name" value="IPM_dehydratase_rel_enz"/>
</dbReference>
<dbReference type="Pfam" id="PF00694">
    <property type="entry name" value="Aconitase_C"/>
    <property type="match status" value="1"/>
</dbReference>
<reference evidence="8" key="1">
    <citation type="submission" date="2018-06" db="EMBL/GenBank/DDBJ databases">
        <authorList>
            <person name="Zhirakovskaya E."/>
        </authorList>
    </citation>
    <scope>NUCLEOTIDE SEQUENCE</scope>
</reference>
<protein>
    <submittedName>
        <fullName evidence="8">3-isopropylmalate dehydratase large subunit</fullName>
        <ecNumber evidence="8">4.2.1.33</ecNumber>
    </submittedName>
</protein>
<evidence type="ECO:0000256" key="5">
    <source>
        <dbReference type="ARBA" id="ARBA00023239"/>
    </source>
</evidence>
<dbReference type="HAMAP" id="MF_01027">
    <property type="entry name" value="LeuC_type2"/>
    <property type="match status" value="1"/>
</dbReference>
<accession>A0A3B0TMK0</accession>
<dbReference type="EMBL" id="UOEP01000023">
    <property type="protein sequence ID" value="VAW13439.1"/>
    <property type="molecule type" value="Genomic_DNA"/>
</dbReference>
<proteinExistence type="inferred from homology"/>
<dbReference type="Gene3D" id="3.30.499.10">
    <property type="entry name" value="Aconitase, domain 3"/>
    <property type="match status" value="2"/>
</dbReference>
<dbReference type="InterPro" id="IPR006251">
    <property type="entry name" value="Homoacnase/IPMdehydase_lsu"/>
</dbReference>
<evidence type="ECO:0000256" key="1">
    <source>
        <dbReference type="ARBA" id="ARBA00022485"/>
    </source>
</evidence>
<evidence type="ECO:0000256" key="4">
    <source>
        <dbReference type="ARBA" id="ARBA00023014"/>
    </source>
</evidence>
<dbReference type="SUPFAM" id="SSF52016">
    <property type="entry name" value="LeuD/IlvD-like"/>
    <property type="match status" value="1"/>
</dbReference>
<dbReference type="PANTHER" id="PTHR43822">
    <property type="entry name" value="HOMOACONITASE, MITOCHONDRIAL-RELATED"/>
    <property type="match status" value="1"/>
</dbReference>
<keyword evidence="1" id="KW-0004">4Fe-4S</keyword>
<feature type="domain" description="Aconitase/3-isopropylmalate dehydratase large subunit alpha/beta/alpha" evidence="6">
    <location>
        <begin position="10"/>
        <end position="398"/>
    </location>
</feature>
<dbReference type="Pfam" id="PF00330">
    <property type="entry name" value="Aconitase"/>
    <property type="match status" value="1"/>
</dbReference>
<dbReference type="GO" id="GO:0003861">
    <property type="term" value="F:3-isopropylmalate dehydratase activity"/>
    <property type="evidence" value="ECO:0007669"/>
    <property type="project" value="UniProtKB-EC"/>
</dbReference>
<dbReference type="SUPFAM" id="SSF53732">
    <property type="entry name" value="Aconitase iron-sulfur domain"/>
    <property type="match status" value="1"/>
</dbReference>
<dbReference type="GO" id="GO:0009098">
    <property type="term" value="P:L-leucine biosynthetic process"/>
    <property type="evidence" value="ECO:0007669"/>
    <property type="project" value="InterPro"/>
</dbReference>
<evidence type="ECO:0000256" key="3">
    <source>
        <dbReference type="ARBA" id="ARBA00023004"/>
    </source>
</evidence>
<evidence type="ECO:0000259" key="7">
    <source>
        <dbReference type="Pfam" id="PF00694"/>
    </source>
</evidence>
<dbReference type="PROSITE" id="PS00450">
    <property type="entry name" value="ACONITASE_1"/>
    <property type="match status" value="1"/>
</dbReference>
<dbReference type="GO" id="GO:0051539">
    <property type="term" value="F:4 iron, 4 sulfur cluster binding"/>
    <property type="evidence" value="ECO:0007669"/>
    <property type="project" value="UniProtKB-KW"/>
</dbReference>
<keyword evidence="3" id="KW-0408">Iron</keyword>
<dbReference type="PROSITE" id="PS01244">
    <property type="entry name" value="ACONITASE_2"/>
    <property type="match status" value="1"/>
</dbReference>
<dbReference type="InterPro" id="IPR011826">
    <property type="entry name" value="HAcnase/IPMdehydase_lsu_prok"/>
</dbReference>
<dbReference type="NCBIfam" id="TIGR01343">
    <property type="entry name" value="hacA_fam"/>
    <property type="match status" value="1"/>
</dbReference>
<evidence type="ECO:0000259" key="6">
    <source>
        <dbReference type="Pfam" id="PF00330"/>
    </source>
</evidence>